<dbReference type="Proteomes" id="UP000218231">
    <property type="component" value="Unassembled WGS sequence"/>
</dbReference>
<feature type="region of interest" description="Disordered" evidence="1">
    <location>
        <begin position="307"/>
        <end position="326"/>
    </location>
</feature>
<sequence length="326" mass="38448">MVPEFFIIDAYQARFPGLYQIYTETPERRRINAMYVIVIVCLILSLAHLITSLSCLYGAVKYRKMYIWPWFFTCAPLICMTTAYAVLWWSGDIFNEQLTFSVAEFVMSCCINGVCLIIVLFFYCRLAGNFTSNVPRHSHKHRRKRKRRHTEQLFIMPSPVPIAEPSVAVPVQQPYTYYAVHGVPAPAPLLVQVEDRYSEKPPNHLPAWRTEWPDVPDAQLQRKLKRHMRKEMGPKVEPARIDGSLDFYAPEPYDGTFPWKMKRIQDNYRRQRESPAEKIAKMYYEHWPEELPNIPKSMRQNLRTERERTEDQMRHEGLQKTTNIIS</sequence>
<feature type="compositionally biased region" description="Basic and acidic residues" evidence="1">
    <location>
        <begin position="307"/>
        <end position="318"/>
    </location>
</feature>
<reference evidence="3 4" key="1">
    <citation type="journal article" date="2017" name="Curr. Biol.">
        <title>Genome architecture and evolution of a unichromosomal asexual nematode.</title>
        <authorList>
            <person name="Fradin H."/>
            <person name="Zegar C."/>
            <person name="Gutwein M."/>
            <person name="Lucas J."/>
            <person name="Kovtun M."/>
            <person name="Corcoran D."/>
            <person name="Baugh L.R."/>
            <person name="Kiontke K."/>
            <person name="Gunsalus K."/>
            <person name="Fitch D.H."/>
            <person name="Piano F."/>
        </authorList>
    </citation>
    <scope>NUCLEOTIDE SEQUENCE [LARGE SCALE GENOMIC DNA]</scope>
    <source>
        <strain evidence="3">PF1309</strain>
    </source>
</reference>
<dbReference type="EMBL" id="LIAE01010345">
    <property type="protein sequence ID" value="PAV62818.1"/>
    <property type="molecule type" value="Genomic_DNA"/>
</dbReference>
<keyword evidence="2" id="KW-0812">Transmembrane</keyword>
<gene>
    <name evidence="3" type="ORF">WR25_04627</name>
</gene>
<dbReference type="PANTHER" id="PTHR36694">
    <property type="entry name" value="PASIFLORA 1, ISOFORM A-RELATED"/>
    <property type="match status" value="1"/>
</dbReference>
<name>A0A2A2JMA2_9BILA</name>
<feature type="transmembrane region" description="Helical" evidence="2">
    <location>
        <begin position="102"/>
        <end position="123"/>
    </location>
</feature>
<dbReference type="AlphaFoldDB" id="A0A2A2JMA2"/>
<evidence type="ECO:0000313" key="3">
    <source>
        <dbReference type="EMBL" id="PAV62818.1"/>
    </source>
</evidence>
<keyword evidence="2" id="KW-1133">Transmembrane helix</keyword>
<dbReference type="PANTHER" id="PTHR36694:SF8">
    <property type="entry name" value="MARVEL DOMAIN-CONTAINING PROTEIN"/>
    <property type="match status" value="1"/>
</dbReference>
<comment type="caution">
    <text evidence="3">The sequence shown here is derived from an EMBL/GenBank/DDBJ whole genome shotgun (WGS) entry which is preliminary data.</text>
</comment>
<protein>
    <submittedName>
        <fullName evidence="3">Uncharacterized protein</fullName>
    </submittedName>
</protein>
<evidence type="ECO:0000256" key="1">
    <source>
        <dbReference type="SAM" id="MobiDB-lite"/>
    </source>
</evidence>
<organism evidence="3 4">
    <name type="scientific">Diploscapter pachys</name>
    <dbReference type="NCBI Taxonomy" id="2018661"/>
    <lineage>
        <taxon>Eukaryota</taxon>
        <taxon>Metazoa</taxon>
        <taxon>Ecdysozoa</taxon>
        <taxon>Nematoda</taxon>
        <taxon>Chromadorea</taxon>
        <taxon>Rhabditida</taxon>
        <taxon>Rhabditina</taxon>
        <taxon>Rhabditomorpha</taxon>
        <taxon>Rhabditoidea</taxon>
        <taxon>Rhabditidae</taxon>
        <taxon>Diploscapter</taxon>
    </lineage>
</organism>
<feature type="transmembrane region" description="Helical" evidence="2">
    <location>
        <begin position="67"/>
        <end position="90"/>
    </location>
</feature>
<keyword evidence="2" id="KW-0472">Membrane</keyword>
<evidence type="ECO:0000313" key="4">
    <source>
        <dbReference type="Proteomes" id="UP000218231"/>
    </source>
</evidence>
<accession>A0A2A2JMA2</accession>
<keyword evidence="4" id="KW-1185">Reference proteome</keyword>
<dbReference type="OrthoDB" id="5830419at2759"/>
<proteinExistence type="predicted"/>
<feature type="transmembrane region" description="Helical" evidence="2">
    <location>
        <begin position="33"/>
        <end position="60"/>
    </location>
</feature>
<evidence type="ECO:0000256" key="2">
    <source>
        <dbReference type="SAM" id="Phobius"/>
    </source>
</evidence>